<name>A0A151XIP4_9HYME</name>
<accession>A0A151XIP4</accession>
<dbReference type="EMBL" id="KQ982093">
    <property type="protein sequence ID" value="KYQ60080.1"/>
    <property type="molecule type" value="Genomic_DNA"/>
</dbReference>
<reference evidence="1 2" key="1">
    <citation type="submission" date="2015-09" db="EMBL/GenBank/DDBJ databases">
        <title>Trachymyrmex zeteki WGS genome.</title>
        <authorList>
            <person name="Nygaard S."/>
            <person name="Hu H."/>
            <person name="Boomsma J."/>
            <person name="Zhang G."/>
        </authorList>
    </citation>
    <scope>NUCLEOTIDE SEQUENCE [LARGE SCALE GENOMIC DNA]</scope>
    <source>
        <strain evidence="1">Tzet28-1</strain>
        <tissue evidence="1">Whole body</tissue>
    </source>
</reference>
<feature type="non-terminal residue" evidence="1">
    <location>
        <position position="1"/>
    </location>
</feature>
<dbReference type="Proteomes" id="UP000075809">
    <property type="component" value="Unassembled WGS sequence"/>
</dbReference>
<protein>
    <submittedName>
        <fullName evidence="1">Uncharacterized protein</fullName>
    </submittedName>
</protein>
<gene>
    <name evidence="1" type="ORF">ALC60_00904</name>
</gene>
<keyword evidence="2" id="KW-1185">Reference proteome</keyword>
<sequence length="218" mass="24808">SLLVLCRFVHDAGAMRDAARSNGNQQFDRQGVNRNVPTTALPSSFGLSSKVSFEIMIRFLHTIGSIIRENFNLHFAPGCEIRSRIPRSVFKGFHFEHLRAPNTPKRPMHIYEDHVIIFYRTRFLSFHFLCDFCILSKIYLINFLTENPASPFVRGGYFTTFGRAINRRAWSDLCIDIGTLKYTNVPLIGLSPPVRTIKAAFHTAPKSLLTGTPFKSKI</sequence>
<organism evidence="1 2">
    <name type="scientific">Mycetomoellerius zeteki</name>
    <dbReference type="NCBI Taxonomy" id="64791"/>
    <lineage>
        <taxon>Eukaryota</taxon>
        <taxon>Metazoa</taxon>
        <taxon>Ecdysozoa</taxon>
        <taxon>Arthropoda</taxon>
        <taxon>Hexapoda</taxon>
        <taxon>Insecta</taxon>
        <taxon>Pterygota</taxon>
        <taxon>Neoptera</taxon>
        <taxon>Endopterygota</taxon>
        <taxon>Hymenoptera</taxon>
        <taxon>Apocrita</taxon>
        <taxon>Aculeata</taxon>
        <taxon>Formicoidea</taxon>
        <taxon>Formicidae</taxon>
        <taxon>Myrmicinae</taxon>
        <taxon>Mycetomoellerius</taxon>
    </lineage>
</organism>
<evidence type="ECO:0000313" key="1">
    <source>
        <dbReference type="EMBL" id="KYQ60080.1"/>
    </source>
</evidence>
<proteinExistence type="predicted"/>
<evidence type="ECO:0000313" key="2">
    <source>
        <dbReference type="Proteomes" id="UP000075809"/>
    </source>
</evidence>
<dbReference type="AlphaFoldDB" id="A0A151XIP4"/>